<dbReference type="Proteomes" id="UP000486351">
    <property type="component" value="Unassembled WGS sequence"/>
</dbReference>
<dbReference type="GO" id="GO:0020037">
    <property type="term" value="F:heme binding"/>
    <property type="evidence" value="ECO:0007669"/>
    <property type="project" value="InterPro"/>
</dbReference>
<protein>
    <submittedName>
        <fullName evidence="2">Uncharacterized protein</fullName>
    </submittedName>
</protein>
<sequence>MIAAVALTGPEPDPVDGRATQAATPTWSAASRCRAHGVAVRVVTDYGGSCNGAKIRFSPQKDWPVPASVANTISALELVKESHPTLMMLMMSDTAITVVL</sequence>
<dbReference type="Gene3D" id="1.10.520.10">
    <property type="match status" value="1"/>
</dbReference>
<evidence type="ECO:0000313" key="3">
    <source>
        <dbReference type="Proteomes" id="UP000486351"/>
    </source>
</evidence>
<reference evidence="2 3" key="1">
    <citation type="submission" date="2018-09" db="EMBL/GenBank/DDBJ databases">
        <title>Genomic investigation of the strawberry pathogen Phytophthora fragariae indicates pathogenicity is determined by transcriptional variation in three key races.</title>
        <authorList>
            <person name="Adams T.M."/>
            <person name="Armitage A.D."/>
            <person name="Sobczyk M.K."/>
            <person name="Bates H.J."/>
            <person name="Dunwell J.M."/>
            <person name="Nellist C.F."/>
            <person name="Harrison R.J."/>
        </authorList>
    </citation>
    <scope>NUCLEOTIDE SEQUENCE [LARGE SCALE GENOMIC DNA]</scope>
    <source>
        <strain evidence="2 3">NOV-77</strain>
    </source>
</reference>
<name>A0A6G0RR51_9STRA</name>
<proteinExistence type="predicted"/>
<gene>
    <name evidence="2" type="ORF">PF008_g11504</name>
</gene>
<accession>A0A6G0RR51</accession>
<organism evidence="2 3">
    <name type="scientific">Phytophthora fragariae</name>
    <dbReference type="NCBI Taxonomy" id="53985"/>
    <lineage>
        <taxon>Eukaryota</taxon>
        <taxon>Sar</taxon>
        <taxon>Stramenopiles</taxon>
        <taxon>Oomycota</taxon>
        <taxon>Peronosporomycetes</taxon>
        <taxon>Peronosporales</taxon>
        <taxon>Peronosporaceae</taxon>
        <taxon>Phytophthora</taxon>
    </lineage>
</organism>
<dbReference type="AlphaFoldDB" id="A0A6G0RR51"/>
<evidence type="ECO:0000313" key="2">
    <source>
        <dbReference type="EMBL" id="KAE9339579.1"/>
    </source>
</evidence>
<dbReference type="GO" id="GO:0006979">
    <property type="term" value="P:response to oxidative stress"/>
    <property type="evidence" value="ECO:0007669"/>
    <property type="project" value="InterPro"/>
</dbReference>
<comment type="caution">
    <text evidence="2">The sequence shown here is derived from an EMBL/GenBank/DDBJ whole genome shotgun (WGS) entry which is preliminary data.</text>
</comment>
<dbReference type="SUPFAM" id="SSF48113">
    <property type="entry name" value="Heme-dependent peroxidases"/>
    <property type="match status" value="1"/>
</dbReference>
<dbReference type="EMBL" id="QXFY01000617">
    <property type="protein sequence ID" value="KAE9339579.1"/>
    <property type="molecule type" value="Genomic_DNA"/>
</dbReference>
<dbReference type="InterPro" id="IPR010255">
    <property type="entry name" value="Haem_peroxidase_sf"/>
</dbReference>
<feature type="region of interest" description="Disordered" evidence="1">
    <location>
        <begin position="1"/>
        <end position="21"/>
    </location>
</feature>
<dbReference type="GO" id="GO:0004601">
    <property type="term" value="F:peroxidase activity"/>
    <property type="evidence" value="ECO:0007669"/>
    <property type="project" value="InterPro"/>
</dbReference>
<evidence type="ECO:0000256" key="1">
    <source>
        <dbReference type="SAM" id="MobiDB-lite"/>
    </source>
</evidence>